<feature type="region of interest" description="Disordered" evidence="1">
    <location>
        <begin position="1"/>
        <end position="44"/>
    </location>
</feature>
<dbReference type="Proteomes" id="UP000749040">
    <property type="component" value="Unassembled WGS sequence"/>
</dbReference>
<organism evidence="3 4">
    <name type="scientific">Actinacidiphila acididurans</name>
    <dbReference type="NCBI Taxonomy" id="2784346"/>
    <lineage>
        <taxon>Bacteria</taxon>
        <taxon>Bacillati</taxon>
        <taxon>Actinomycetota</taxon>
        <taxon>Actinomycetes</taxon>
        <taxon>Kitasatosporales</taxon>
        <taxon>Streptomycetaceae</taxon>
        <taxon>Actinacidiphila</taxon>
    </lineage>
</organism>
<evidence type="ECO:0000313" key="4">
    <source>
        <dbReference type="Proteomes" id="UP000749040"/>
    </source>
</evidence>
<name>A0ABS2TUR9_9ACTN</name>
<comment type="caution">
    <text evidence="3">The sequence shown here is derived from an EMBL/GenBank/DDBJ whole genome shotgun (WGS) entry which is preliminary data.</text>
</comment>
<gene>
    <name evidence="3" type="ORF">ITX44_14300</name>
</gene>
<protein>
    <submittedName>
        <fullName evidence="3">Uncharacterized protein</fullName>
    </submittedName>
</protein>
<sequence length="100" mass="9870">MTTQVPHLYARRARSAASPALRGAGPERTGGGAGASAGPGGGPGAQTRLPWWALALPALAFAVLLALFTGGGADASTAASSGDWLSHAAMLLSGMLHHVL</sequence>
<dbReference type="EMBL" id="JADKYB010000006">
    <property type="protein sequence ID" value="MBM9505703.1"/>
    <property type="molecule type" value="Genomic_DNA"/>
</dbReference>
<keyword evidence="2" id="KW-1133">Transmembrane helix</keyword>
<feature type="compositionally biased region" description="Gly residues" evidence="1">
    <location>
        <begin position="28"/>
        <end position="44"/>
    </location>
</feature>
<keyword evidence="4" id="KW-1185">Reference proteome</keyword>
<feature type="compositionally biased region" description="Low complexity" evidence="1">
    <location>
        <begin position="15"/>
        <end position="27"/>
    </location>
</feature>
<keyword evidence="2" id="KW-0472">Membrane</keyword>
<keyword evidence="2" id="KW-0812">Transmembrane</keyword>
<feature type="transmembrane region" description="Helical" evidence="2">
    <location>
        <begin position="49"/>
        <end position="68"/>
    </location>
</feature>
<accession>A0ABS2TUR9</accession>
<proteinExistence type="predicted"/>
<evidence type="ECO:0000313" key="3">
    <source>
        <dbReference type="EMBL" id="MBM9505703.1"/>
    </source>
</evidence>
<evidence type="ECO:0000256" key="2">
    <source>
        <dbReference type="SAM" id="Phobius"/>
    </source>
</evidence>
<reference evidence="3 4" key="1">
    <citation type="submission" date="2021-01" db="EMBL/GenBank/DDBJ databases">
        <title>Streptomyces acididurans sp. nov., isolated from a peat swamp forest soil.</title>
        <authorList>
            <person name="Chantavorakit T."/>
            <person name="Duangmal K."/>
        </authorList>
    </citation>
    <scope>NUCLEOTIDE SEQUENCE [LARGE SCALE GENOMIC DNA]</scope>
    <source>
        <strain evidence="3 4">KK5PA1</strain>
    </source>
</reference>
<dbReference type="RefSeq" id="WP_205357604.1">
    <property type="nucleotide sequence ID" value="NZ_JADKYB010000006.1"/>
</dbReference>
<evidence type="ECO:0000256" key="1">
    <source>
        <dbReference type="SAM" id="MobiDB-lite"/>
    </source>
</evidence>